<feature type="domain" description="Flagellin N-terminal" evidence="4">
    <location>
        <begin position="5"/>
        <end position="141"/>
    </location>
</feature>
<name>A0A239IRJ0_9BACT</name>
<feature type="domain" description="Flagellin C-terminal" evidence="5">
    <location>
        <begin position="323"/>
        <end position="407"/>
    </location>
</feature>
<keyword evidence="6" id="KW-0282">Flagellum</keyword>
<dbReference type="Gene3D" id="6.10.10.10">
    <property type="entry name" value="Flagellar export chaperone, C-terminal domain"/>
    <property type="match status" value="1"/>
</dbReference>
<dbReference type="GO" id="GO:0009288">
    <property type="term" value="C:bacterial-type flagellum"/>
    <property type="evidence" value="ECO:0007669"/>
    <property type="project" value="UniProtKB-SubCell"/>
</dbReference>
<comment type="function">
    <text evidence="3">Flagellin is the subunit protein which polymerizes to form the filaments of bacterial flagella.</text>
</comment>
<dbReference type="PANTHER" id="PTHR42792">
    <property type="entry name" value="FLAGELLIN"/>
    <property type="match status" value="1"/>
</dbReference>
<keyword evidence="6" id="KW-0969">Cilium</keyword>
<dbReference type="GO" id="GO:0005198">
    <property type="term" value="F:structural molecule activity"/>
    <property type="evidence" value="ECO:0007669"/>
    <property type="project" value="UniProtKB-UniRule"/>
</dbReference>
<keyword evidence="3" id="KW-0964">Secreted</keyword>
<evidence type="ECO:0000313" key="7">
    <source>
        <dbReference type="Proteomes" id="UP000198356"/>
    </source>
</evidence>
<dbReference type="AlphaFoldDB" id="A0A239IRJ0"/>
<evidence type="ECO:0000256" key="3">
    <source>
        <dbReference type="RuleBase" id="RU362073"/>
    </source>
</evidence>
<proteinExistence type="inferred from homology"/>
<evidence type="ECO:0000259" key="4">
    <source>
        <dbReference type="Pfam" id="PF00669"/>
    </source>
</evidence>
<evidence type="ECO:0000256" key="1">
    <source>
        <dbReference type="ARBA" id="ARBA00005709"/>
    </source>
</evidence>
<dbReference type="InterPro" id="IPR046358">
    <property type="entry name" value="Flagellin_C"/>
</dbReference>
<dbReference type="GO" id="GO:0005576">
    <property type="term" value="C:extracellular region"/>
    <property type="evidence" value="ECO:0007669"/>
    <property type="project" value="UniProtKB-SubCell"/>
</dbReference>
<comment type="subcellular location">
    <subcellularLocation>
        <location evidence="3">Secreted</location>
    </subcellularLocation>
    <subcellularLocation>
        <location evidence="3">Bacterial flagellum</location>
    </subcellularLocation>
</comment>
<dbReference type="RefSeq" id="WP_089408366.1">
    <property type="nucleotide sequence ID" value="NZ_FZOU01000003.1"/>
</dbReference>
<dbReference type="Proteomes" id="UP000198356">
    <property type="component" value="Unassembled WGS sequence"/>
</dbReference>
<dbReference type="InterPro" id="IPR001492">
    <property type="entry name" value="Flagellin"/>
</dbReference>
<dbReference type="Pfam" id="PF00669">
    <property type="entry name" value="Flagellin_N"/>
    <property type="match status" value="1"/>
</dbReference>
<dbReference type="Gene3D" id="3.30.70.2120">
    <property type="match status" value="1"/>
</dbReference>
<keyword evidence="7" id="KW-1185">Reference proteome</keyword>
<reference evidence="6 7" key="1">
    <citation type="submission" date="2017-06" db="EMBL/GenBank/DDBJ databases">
        <authorList>
            <person name="Kim H.J."/>
            <person name="Triplett B.A."/>
        </authorList>
    </citation>
    <scope>NUCLEOTIDE SEQUENCE [LARGE SCALE GENOMIC DNA]</scope>
    <source>
        <strain evidence="6 7">DSM 18704</strain>
    </source>
</reference>
<dbReference type="OrthoDB" id="9796789at2"/>
<dbReference type="InterPro" id="IPR042187">
    <property type="entry name" value="Flagellin_C_sub2"/>
</dbReference>
<protein>
    <recommendedName>
        <fullName evidence="3">Flagellin</fullName>
    </recommendedName>
</protein>
<dbReference type="SUPFAM" id="SSF64518">
    <property type="entry name" value="Phase 1 flagellin"/>
    <property type="match status" value="1"/>
</dbReference>
<evidence type="ECO:0000256" key="2">
    <source>
        <dbReference type="ARBA" id="ARBA00023143"/>
    </source>
</evidence>
<accession>A0A239IRJ0</accession>
<dbReference type="PANTHER" id="PTHR42792:SF2">
    <property type="entry name" value="FLAGELLIN"/>
    <property type="match status" value="1"/>
</dbReference>
<keyword evidence="2 3" id="KW-0975">Bacterial flagellum</keyword>
<dbReference type="Pfam" id="PF00700">
    <property type="entry name" value="Flagellin_C"/>
    <property type="match status" value="1"/>
</dbReference>
<dbReference type="PRINTS" id="PR00207">
    <property type="entry name" value="FLAGELLIN"/>
</dbReference>
<gene>
    <name evidence="6" type="ORF">SAMN05421770_103250</name>
</gene>
<comment type="similarity">
    <text evidence="1 3">Belongs to the bacterial flagellin family.</text>
</comment>
<dbReference type="EMBL" id="FZOU01000003">
    <property type="protein sequence ID" value="SNS96406.1"/>
    <property type="molecule type" value="Genomic_DNA"/>
</dbReference>
<evidence type="ECO:0000259" key="5">
    <source>
        <dbReference type="Pfam" id="PF00700"/>
    </source>
</evidence>
<evidence type="ECO:0000313" key="6">
    <source>
        <dbReference type="EMBL" id="SNS96406.1"/>
    </source>
</evidence>
<organism evidence="6 7">
    <name type="scientific">Granulicella rosea</name>
    <dbReference type="NCBI Taxonomy" id="474952"/>
    <lineage>
        <taxon>Bacteria</taxon>
        <taxon>Pseudomonadati</taxon>
        <taxon>Acidobacteriota</taxon>
        <taxon>Terriglobia</taxon>
        <taxon>Terriglobales</taxon>
        <taxon>Acidobacteriaceae</taxon>
        <taxon>Granulicella</taxon>
    </lineage>
</organism>
<sequence length="408" mass="40646">MSLGILNNIAAIYAQNNLNQTQASLQTTLNQLSSGSRINSGADDAAGLAVVDGLGANIAALTQSSQNATDGIGLLQTADGALSQVTNLLDRAVTLSTEAANGTLNSNQVSSANQEYQNILNEIGDIGTTTNFNSNSVFSNIANTVFVSDGTGSGANVYSDIVGVLSKSNVGQSAPVGAGVALTSGTATTSSLTVGSSVTFSALTNYNDTIAGTLSVSVAGGTAINSTIATGTSLTDAVNQLNDQYNADGSGIVASIGSGNKLVLTGPEDAENTTAGTNVLAVSTNTLEDYAPAAAGATAGAGIDFTNSDVSTLTQSSAQTVLTTVTSAIAGVAYQRGIIGADINQLTAASNVASAESENLTSAQSSIQSTNYGQATSDLAKYQVLSQTGISALAQANSVQQEVLKLLQ</sequence>
<dbReference type="InterPro" id="IPR001029">
    <property type="entry name" value="Flagellin_N"/>
</dbReference>
<dbReference type="Gene3D" id="1.20.1330.10">
    <property type="entry name" value="f41 fragment of flagellin, N-terminal domain"/>
    <property type="match status" value="1"/>
</dbReference>
<keyword evidence="6" id="KW-0966">Cell projection</keyword>